<comment type="caution">
    <text evidence="2">The sequence shown here is derived from an EMBL/GenBank/DDBJ whole genome shotgun (WGS) entry which is preliminary data.</text>
</comment>
<gene>
    <name evidence="1" type="ORF">CH379_018575</name>
    <name evidence="2" type="ORF">CH379_03575</name>
</gene>
<proteinExistence type="predicted"/>
<protein>
    <submittedName>
        <fullName evidence="2">Uncharacterized protein</fullName>
    </submittedName>
</protein>
<reference evidence="2" key="1">
    <citation type="submission" date="2017-07" db="EMBL/GenBank/DDBJ databases">
        <title>Leptospira spp. isolated from tropical soils.</title>
        <authorList>
            <person name="Thibeaux R."/>
            <person name="Iraola G."/>
            <person name="Ferres I."/>
            <person name="Bierque E."/>
            <person name="Girault D."/>
            <person name="Soupe-Gilbert M.-E."/>
            <person name="Picardeau M."/>
            <person name="Goarant C."/>
        </authorList>
    </citation>
    <scope>NUCLEOTIDE SEQUENCE [LARGE SCALE GENOMIC DNA]</scope>
    <source>
        <strain evidence="2">ATI7-C-A5</strain>
    </source>
</reference>
<name>A0A2N0BL56_9LEPT</name>
<reference evidence="1 3" key="2">
    <citation type="journal article" date="2018" name="Microb. Genom.">
        <title>Deciphering the unexplored Leptospira diversity from soils uncovers genomic evolution to virulence.</title>
        <authorList>
            <person name="Thibeaux R."/>
            <person name="Iraola G."/>
            <person name="Ferres I."/>
            <person name="Bierque E."/>
            <person name="Girault D."/>
            <person name="Soupe-Gilbert M.E."/>
            <person name="Picardeau M."/>
            <person name="Goarant C."/>
        </authorList>
    </citation>
    <scope>NUCLEOTIDE SEQUENCE [LARGE SCALE GENOMIC DNA]</scope>
    <source>
        <strain evidence="1 3">ATI7-C-A5</strain>
    </source>
</reference>
<reference evidence="1" key="3">
    <citation type="submission" date="2023-10" db="EMBL/GenBank/DDBJ databases">
        <authorList>
            <person name="Picardeau M."/>
            <person name="Thibeaux R."/>
        </authorList>
    </citation>
    <scope>NUCLEOTIDE SEQUENCE</scope>
    <source>
        <strain evidence="1">ATI7-C-A5</strain>
    </source>
</reference>
<dbReference type="RefSeq" id="WP_100746781.1">
    <property type="nucleotide sequence ID" value="NZ_NPEF02000029.1"/>
</dbReference>
<dbReference type="EMBL" id="NPEF02000029">
    <property type="protein sequence ID" value="MDV6237643.1"/>
    <property type="molecule type" value="Genomic_DNA"/>
</dbReference>
<dbReference type="EMBL" id="NPEF01000022">
    <property type="protein sequence ID" value="PJZ94233.1"/>
    <property type="molecule type" value="Genomic_DNA"/>
</dbReference>
<accession>A0A2N0BL56</accession>
<sequence>MAKLRYTGIGLGCMILLLFLGMKSVSLYELHPCLLKFQCFSSYKTKDSSISKISVRRNLPSIGSDLDSLYFDDFSHYETAEVKTYSPASISSLQSWIRSNPSRSLSGLEDSAFSYIKESEYLASQFDFFLKVVCNQEVRFLLIKNFSKPFRFGGSAREKRNDLSFAEGVLSLMADPEEREYKPIPVKNVKTYSIFLNQFSGFEPIPPQPERALINLKFHRYLTLLLNFPPDLIEGMSTC</sequence>
<evidence type="ECO:0000313" key="2">
    <source>
        <dbReference type="EMBL" id="PJZ94233.1"/>
    </source>
</evidence>
<evidence type="ECO:0000313" key="1">
    <source>
        <dbReference type="EMBL" id="MDV6237643.1"/>
    </source>
</evidence>
<dbReference type="Proteomes" id="UP000232122">
    <property type="component" value="Unassembled WGS sequence"/>
</dbReference>
<dbReference type="AlphaFoldDB" id="A0A2N0BL56"/>
<keyword evidence="3" id="KW-1185">Reference proteome</keyword>
<dbReference type="OrthoDB" id="345739at2"/>
<organism evidence="2">
    <name type="scientific">Leptospira ellisii</name>
    <dbReference type="NCBI Taxonomy" id="2023197"/>
    <lineage>
        <taxon>Bacteria</taxon>
        <taxon>Pseudomonadati</taxon>
        <taxon>Spirochaetota</taxon>
        <taxon>Spirochaetia</taxon>
        <taxon>Leptospirales</taxon>
        <taxon>Leptospiraceae</taxon>
        <taxon>Leptospira</taxon>
    </lineage>
</organism>
<accession>A0A2N0BCH8</accession>
<evidence type="ECO:0000313" key="3">
    <source>
        <dbReference type="Proteomes" id="UP000232122"/>
    </source>
</evidence>